<dbReference type="Gene3D" id="3.15.10.20">
    <property type="entry name" value="Activator of Hsp90 ATPase Aha1, N-terminal domain"/>
    <property type="match status" value="1"/>
</dbReference>
<evidence type="ECO:0000313" key="5">
    <source>
        <dbReference type="Proteomes" id="UP000245942"/>
    </source>
</evidence>
<evidence type="ECO:0000313" key="4">
    <source>
        <dbReference type="EMBL" id="PWN22037.1"/>
    </source>
</evidence>
<keyword evidence="5" id="KW-1185">Reference proteome</keyword>
<dbReference type="SUPFAM" id="SSF55961">
    <property type="entry name" value="Bet v1-like"/>
    <property type="match status" value="1"/>
</dbReference>
<dbReference type="SMART" id="SM01000">
    <property type="entry name" value="Aha1_N"/>
    <property type="match status" value="1"/>
</dbReference>
<dbReference type="GeneID" id="37015420"/>
<dbReference type="EMBL" id="KZ819324">
    <property type="protein sequence ID" value="PWN22037.1"/>
    <property type="molecule type" value="Genomic_DNA"/>
</dbReference>
<dbReference type="PANTHER" id="PTHR13009">
    <property type="entry name" value="HEAT SHOCK PROTEIN 90 HSP90 CO-CHAPERONE AHA-1"/>
    <property type="match status" value="1"/>
</dbReference>
<dbReference type="GO" id="GO:0051087">
    <property type="term" value="F:protein-folding chaperone binding"/>
    <property type="evidence" value="ECO:0007669"/>
    <property type="project" value="InterPro"/>
</dbReference>
<evidence type="ECO:0000256" key="1">
    <source>
        <dbReference type="ARBA" id="ARBA00006817"/>
    </source>
</evidence>
<dbReference type="Proteomes" id="UP000245942">
    <property type="component" value="Unassembled WGS sequence"/>
</dbReference>
<dbReference type="Gene3D" id="3.30.530.20">
    <property type="match status" value="1"/>
</dbReference>
<comment type="similarity">
    <text evidence="1">Belongs to the AHA1 family.</text>
</comment>
<reference evidence="4 5" key="1">
    <citation type="journal article" date="2018" name="Mol. Biol. Evol.">
        <title>Broad Genomic Sampling Reveals a Smut Pathogenic Ancestry of the Fungal Clade Ustilaginomycotina.</title>
        <authorList>
            <person name="Kijpornyongpan T."/>
            <person name="Mondo S.J."/>
            <person name="Barry K."/>
            <person name="Sandor L."/>
            <person name="Lee J."/>
            <person name="Lipzen A."/>
            <person name="Pangilinan J."/>
            <person name="LaButti K."/>
            <person name="Hainaut M."/>
            <person name="Henrissat B."/>
            <person name="Grigoriev I.V."/>
            <person name="Spatafora J.W."/>
            <person name="Aime M.C."/>
        </authorList>
    </citation>
    <scope>NUCLEOTIDE SEQUENCE [LARGE SCALE GENOMIC DNA]</scope>
    <source>
        <strain evidence="4 5">MCA 4718</strain>
    </source>
</reference>
<dbReference type="AlphaFoldDB" id="A0A316U9V3"/>
<gene>
    <name evidence="4" type="ORF">BCV69DRAFT_289913</name>
</gene>
<accession>A0A316U9V3</accession>
<dbReference type="PANTHER" id="PTHR13009:SF22">
    <property type="entry name" value="LD43819P"/>
    <property type="match status" value="1"/>
</dbReference>
<dbReference type="RefSeq" id="XP_025349197.1">
    <property type="nucleotide sequence ID" value="XM_025493686.1"/>
</dbReference>
<dbReference type="InterPro" id="IPR013538">
    <property type="entry name" value="ASHA1/2-like_C"/>
</dbReference>
<sequence length="339" mass="36972">MSTWNKHYHWKTKGCNAWSKQYFIDRLVSQPDATTSLPSGQELSISRLDSFEGDVELGNRKGKLITIYDVDLSFVWVATEPSSSTKIAQGKLRFPEVSHEVEDQGDEYTWESTLDSDVGEGDAAKKQEIYKAVKSDLVKKVLPVLEKFRATLIDTHARDLGHEESASGGSGASTPAAATAAAPSAKPAATSSSASKPTTTKSGVTVSKETIELESRNACSQADLWDLMTNQARIPMWTRAPAQFVPLPDHAFSLFNGNVTGKVVSATSPSELVMSWRPPTWQPADHHGTLKLNFVQQDESTLLKINLTGVPEGEEESAKSALDEFYLNGLRRLGLGSMI</sequence>
<proteinExistence type="inferred from homology"/>
<organism evidence="4 5">
    <name type="scientific">Pseudomicrostroma glucosiphilum</name>
    <dbReference type="NCBI Taxonomy" id="1684307"/>
    <lineage>
        <taxon>Eukaryota</taxon>
        <taxon>Fungi</taxon>
        <taxon>Dikarya</taxon>
        <taxon>Basidiomycota</taxon>
        <taxon>Ustilaginomycotina</taxon>
        <taxon>Exobasidiomycetes</taxon>
        <taxon>Microstromatales</taxon>
        <taxon>Microstromatales incertae sedis</taxon>
        <taxon>Pseudomicrostroma</taxon>
    </lineage>
</organism>
<name>A0A316U9V3_9BASI</name>
<feature type="region of interest" description="Disordered" evidence="2">
    <location>
        <begin position="161"/>
        <end position="207"/>
    </location>
</feature>
<feature type="compositionally biased region" description="Low complexity" evidence="2">
    <location>
        <begin position="172"/>
        <end position="203"/>
    </location>
</feature>
<evidence type="ECO:0000256" key="2">
    <source>
        <dbReference type="SAM" id="MobiDB-lite"/>
    </source>
</evidence>
<evidence type="ECO:0000259" key="3">
    <source>
        <dbReference type="SMART" id="SM01000"/>
    </source>
</evidence>
<dbReference type="Pfam" id="PF09229">
    <property type="entry name" value="Aha1_N"/>
    <property type="match status" value="1"/>
</dbReference>
<feature type="domain" description="Activator of Hsp90 ATPase AHSA1-like N-terminal" evidence="3">
    <location>
        <begin position="12"/>
        <end position="158"/>
    </location>
</feature>
<dbReference type="GO" id="GO:0006457">
    <property type="term" value="P:protein folding"/>
    <property type="evidence" value="ECO:0007669"/>
    <property type="project" value="TreeGrafter"/>
</dbReference>
<dbReference type="SUPFAM" id="SSF103111">
    <property type="entry name" value="Activator of Hsp90 ATPase, Aha1"/>
    <property type="match status" value="1"/>
</dbReference>
<dbReference type="InterPro" id="IPR015310">
    <property type="entry name" value="AHSA1-like_N"/>
</dbReference>
<dbReference type="Pfam" id="PF08327">
    <property type="entry name" value="AHSA1"/>
    <property type="match status" value="1"/>
</dbReference>
<protein>
    <recommendedName>
        <fullName evidence="3">Activator of Hsp90 ATPase AHSA1-like N-terminal domain-containing protein</fullName>
    </recommendedName>
</protein>
<dbReference type="InterPro" id="IPR036338">
    <property type="entry name" value="Aha1"/>
</dbReference>
<dbReference type="STRING" id="1684307.A0A316U9V3"/>
<dbReference type="GO" id="GO:0001671">
    <property type="term" value="F:ATPase activator activity"/>
    <property type="evidence" value="ECO:0007669"/>
    <property type="project" value="InterPro"/>
</dbReference>
<dbReference type="OrthoDB" id="567237at2759"/>
<dbReference type="InterPro" id="IPR023393">
    <property type="entry name" value="START-like_dom_sf"/>
</dbReference>
<dbReference type="GO" id="GO:0005829">
    <property type="term" value="C:cytosol"/>
    <property type="evidence" value="ECO:0007669"/>
    <property type="project" value="TreeGrafter"/>
</dbReference>